<dbReference type="PROSITE" id="PS50883">
    <property type="entry name" value="EAL"/>
    <property type="match status" value="1"/>
</dbReference>
<dbReference type="Gene3D" id="1.10.3210.10">
    <property type="entry name" value="Hypothetical protein af1432"/>
    <property type="match status" value="1"/>
</dbReference>
<dbReference type="Gene3D" id="3.20.20.450">
    <property type="entry name" value="EAL domain"/>
    <property type="match status" value="1"/>
</dbReference>
<sequence>MYSFVARQPIFDRHLNTVAYEIFFRNGLTNAFPNVSSEYATAQIISDQFLCAAPSHLVGHYSAFVNFPYQLIVNGVAHALPRSKVVIEVLEQATPDDDLLKAVRKLHDDGFRIALDDFSLDSAWDRFIPYIHIIKFDVQNTEFSDIDRYLSKQGKKMNHVTLLAEKIESHVDFERYKKYGFDLFQGYFFSKPEVIKNRRLSQNEIATFQLVKAVSDEEIDFKKVEMLIKGDVSLSYKVMRYAKNILYRTVGASNFKCLSLKDIAMYLGKNELRRFVAIACLSAAGDIEVEELYQVSLTRGRFCELAAEKMGCQSSMPDAFLCGLFSLLDVILDLPLKDIFRHITLSEAVARALLQHEGKLYALLRLSQLYEQGLWEGVGEMAKSMQLSERSVITAMDSATRWADEFSI</sequence>
<reference evidence="3" key="1">
    <citation type="submission" date="2009-06" db="EMBL/GenBank/DDBJ databases">
        <title>Complete sequence of Dickeya dadantii Ech703.</title>
        <authorList>
            <consortium name="US DOE Joint Genome Institute"/>
            <person name="Lucas S."/>
            <person name="Copeland A."/>
            <person name="Lapidus A."/>
            <person name="Glavina del Rio T."/>
            <person name="Dalin E."/>
            <person name="Tice H."/>
            <person name="Bruce D."/>
            <person name="Goodwin L."/>
            <person name="Pitluck S."/>
            <person name="Chertkov O."/>
            <person name="Brettin T."/>
            <person name="Detter J.C."/>
            <person name="Han C."/>
            <person name="Larimer F."/>
            <person name="Land M."/>
            <person name="Hauser L."/>
            <person name="Kyrpides N."/>
            <person name="Mikhailova N."/>
            <person name="Balakrishnan V."/>
            <person name="Glasner J."/>
            <person name="Perna N.T."/>
        </authorList>
    </citation>
    <scope>NUCLEOTIDE SEQUENCE [LARGE SCALE GENOMIC DNA]</scope>
    <source>
        <strain evidence="3">Ech703</strain>
    </source>
</reference>
<keyword evidence="4" id="KW-1185">Reference proteome</keyword>
<dbReference type="PANTHER" id="PTHR33525:SF4">
    <property type="entry name" value="CYCLIC DI-GMP PHOSPHODIESTERASE CDGJ"/>
    <property type="match status" value="1"/>
</dbReference>
<evidence type="ECO:0000259" key="1">
    <source>
        <dbReference type="PROSITE" id="PS50883"/>
    </source>
</evidence>
<dbReference type="Pfam" id="PF08668">
    <property type="entry name" value="HDOD"/>
    <property type="match status" value="1"/>
</dbReference>
<dbReference type="PROSITE" id="PS51833">
    <property type="entry name" value="HDOD"/>
    <property type="match status" value="1"/>
</dbReference>
<dbReference type="PIRSF" id="PIRSF003180">
    <property type="entry name" value="DiGMPpdiest_YuxH"/>
    <property type="match status" value="1"/>
</dbReference>
<protein>
    <submittedName>
        <fullName evidence="3">Diguanylate phosphodiesterase</fullName>
    </submittedName>
</protein>
<feature type="domain" description="EAL" evidence="1">
    <location>
        <begin position="1"/>
        <end position="206"/>
    </location>
</feature>
<dbReference type="SUPFAM" id="SSF141868">
    <property type="entry name" value="EAL domain-like"/>
    <property type="match status" value="1"/>
</dbReference>
<dbReference type="RefSeq" id="WP_015853870.1">
    <property type="nucleotide sequence ID" value="NC_012880.1"/>
</dbReference>
<dbReference type="InterPro" id="IPR052340">
    <property type="entry name" value="RNase_Y/CdgJ"/>
</dbReference>
<dbReference type="Proteomes" id="UP000002734">
    <property type="component" value="Chromosome"/>
</dbReference>
<accession>C6C7L9</accession>
<evidence type="ECO:0000313" key="4">
    <source>
        <dbReference type="Proteomes" id="UP000002734"/>
    </source>
</evidence>
<feature type="domain" description="HDOD" evidence="2">
    <location>
        <begin position="200"/>
        <end position="391"/>
    </location>
</feature>
<dbReference type="SUPFAM" id="SSF109604">
    <property type="entry name" value="HD-domain/PDEase-like"/>
    <property type="match status" value="1"/>
</dbReference>
<proteinExistence type="predicted"/>
<dbReference type="InterPro" id="IPR013976">
    <property type="entry name" value="HDOD"/>
</dbReference>
<dbReference type="AlphaFoldDB" id="C6C7L9"/>
<evidence type="ECO:0000259" key="2">
    <source>
        <dbReference type="PROSITE" id="PS51833"/>
    </source>
</evidence>
<dbReference type="Pfam" id="PF00563">
    <property type="entry name" value="EAL"/>
    <property type="match status" value="1"/>
</dbReference>
<dbReference type="InterPro" id="IPR014408">
    <property type="entry name" value="dGMP_Pdiesterase_EAL/HD-GYP"/>
</dbReference>
<dbReference type="STRING" id="579405.Dd703_2174"/>
<dbReference type="EMBL" id="CP001654">
    <property type="protein sequence ID" value="ACS85961.1"/>
    <property type="molecule type" value="Genomic_DNA"/>
</dbReference>
<dbReference type="HOGENOM" id="CLU_044951_2_0_6"/>
<evidence type="ECO:0000313" key="3">
    <source>
        <dbReference type="EMBL" id="ACS85961.1"/>
    </source>
</evidence>
<dbReference type="InterPro" id="IPR001633">
    <property type="entry name" value="EAL_dom"/>
</dbReference>
<dbReference type="KEGG" id="dda:Dd703_2174"/>
<dbReference type="eggNOG" id="COG3434">
    <property type="taxonomic scope" value="Bacteria"/>
</dbReference>
<organism evidence="3 4">
    <name type="scientific">Musicola paradisiaca (strain Ech703)</name>
    <name type="common">Dickeya paradisiaca</name>
    <name type="synonym">Dickeya dadantii</name>
    <dbReference type="NCBI Taxonomy" id="579405"/>
    <lineage>
        <taxon>Bacteria</taxon>
        <taxon>Pseudomonadati</taxon>
        <taxon>Pseudomonadota</taxon>
        <taxon>Gammaproteobacteria</taxon>
        <taxon>Enterobacterales</taxon>
        <taxon>Pectobacteriaceae</taxon>
        <taxon>Musicola</taxon>
    </lineage>
</organism>
<dbReference type="PANTHER" id="PTHR33525">
    <property type="match status" value="1"/>
</dbReference>
<dbReference type="InterPro" id="IPR035919">
    <property type="entry name" value="EAL_sf"/>
</dbReference>
<gene>
    <name evidence="3" type="ordered locus">Dd703_2174</name>
</gene>
<name>C6C7L9_MUSP7</name>